<reference evidence="9" key="1">
    <citation type="submission" date="2023-10" db="EMBL/GenBank/DDBJ databases">
        <title>Screening of Alkalihalophilus pseudofirmusBZ-TG-HK211 and Its Alleviation of Salt Stress on Rapeseed Growth.</title>
        <authorList>
            <person name="Zhao B."/>
            <person name="Guo T."/>
        </authorList>
    </citation>
    <scope>NUCLEOTIDE SEQUENCE</scope>
    <source>
        <strain evidence="9">BZ-TG-HK211</strain>
    </source>
</reference>
<feature type="binding site" evidence="7">
    <location>
        <position position="66"/>
    </location>
    <ligand>
        <name>ATP</name>
        <dbReference type="ChEBI" id="CHEBI:30616"/>
    </ligand>
</feature>
<dbReference type="Pfam" id="PF01636">
    <property type="entry name" value="APH"/>
    <property type="match status" value="1"/>
</dbReference>
<name>A0AAJ2NLJ2_ALKPS</name>
<evidence type="ECO:0000256" key="1">
    <source>
        <dbReference type="ARBA" id="ARBA00010165"/>
    </source>
</evidence>
<dbReference type="GO" id="GO:0005524">
    <property type="term" value="F:ATP binding"/>
    <property type="evidence" value="ECO:0007669"/>
    <property type="project" value="UniProtKB-UniRule"/>
</dbReference>
<keyword evidence="7" id="KW-0028">Amino-acid biosynthesis</keyword>
<comment type="function">
    <text evidence="7">Catalyzes the phosphorylation of methylthioribose into methylthioribose-1-phosphate.</text>
</comment>
<sequence length="404" mass="45489">MSTSIATASYEPLTEETAIAYIEKLNQKLGLFPAPSLLLCKEIGDGNLNYVFHLSDSLSGQSLIIKQALPYAKVVGESWPLTLRRAKIEAEALQKAAETVPSLVPNVIHTDDDLAITIMEDLSDYTILRKGLIDGETYPNLGRHIGTYLAKTIFHSSPFGESQQEIKEISVRFTNPELCKITEDLVFTDPFFDHDTNNFEDHLKDTVIELWKNEELKLEAAKLKYTFLTKSEALIHGDLHTGSVFVTAEETKVIDPEFAFFGPAGFDLGLFIANILLNTISKTAIDEQQHSDLYLIIIETIEVFKEEYKKLWQNHHVEAFIQTEGYVDYMLATIFEDAVGFAGCELIRRIIGLAHVADIDNISDCQKRLCAQKNALELGSTFILKRRNILTIDQLIQETKDVLK</sequence>
<feature type="binding site" evidence="7">
    <location>
        <position position="49"/>
    </location>
    <ligand>
        <name>ATP</name>
        <dbReference type="ChEBI" id="CHEBI:30616"/>
    </ligand>
</feature>
<feature type="domain" description="Aminoglycoside phosphotransferase" evidence="8">
    <location>
        <begin position="41"/>
        <end position="274"/>
    </location>
</feature>
<accession>A0AAJ2NLJ2</accession>
<evidence type="ECO:0000256" key="3">
    <source>
        <dbReference type="ARBA" id="ARBA00022679"/>
    </source>
</evidence>
<dbReference type="GO" id="GO:0019509">
    <property type="term" value="P:L-methionine salvage from methylthioadenosine"/>
    <property type="evidence" value="ECO:0007669"/>
    <property type="project" value="UniProtKB-UniRule"/>
</dbReference>
<comment type="catalytic activity">
    <reaction evidence="7">
        <text>5-(methylsulfanyl)-D-ribose + ATP = 5-(methylsulfanyl)-alpha-D-ribose 1-phosphate + ADP + H(+)</text>
        <dbReference type="Rhea" id="RHEA:22312"/>
        <dbReference type="ChEBI" id="CHEBI:15378"/>
        <dbReference type="ChEBI" id="CHEBI:30616"/>
        <dbReference type="ChEBI" id="CHEBI:58533"/>
        <dbReference type="ChEBI" id="CHEBI:78440"/>
        <dbReference type="ChEBI" id="CHEBI:456216"/>
        <dbReference type="EC" id="2.7.1.100"/>
    </reaction>
</comment>
<dbReference type="PIRSF" id="PIRSF031134">
    <property type="entry name" value="MTRK"/>
    <property type="match status" value="1"/>
</dbReference>
<evidence type="ECO:0000256" key="2">
    <source>
        <dbReference type="ARBA" id="ARBA00011738"/>
    </source>
</evidence>
<comment type="pathway">
    <text evidence="7">Amino-acid biosynthesis; L-methionine biosynthesis via salvage pathway; S-methyl-5-thio-alpha-D-ribose 1-phosphate from S-methyl-5'-thioadenosine (hydrolase route): step 2/2.</text>
</comment>
<proteinExistence type="inferred from homology"/>
<dbReference type="NCBIfam" id="TIGR01767">
    <property type="entry name" value="MTRK"/>
    <property type="match status" value="1"/>
</dbReference>
<feature type="binding site" evidence="7">
    <location>
        <begin position="120"/>
        <end position="122"/>
    </location>
    <ligand>
        <name>ATP</name>
        <dbReference type="ChEBI" id="CHEBI:30616"/>
    </ligand>
</feature>
<protein>
    <recommendedName>
        <fullName evidence="7">Methylthioribose kinase</fullName>
        <shortName evidence="7">MTR kinase</shortName>
        <ecNumber evidence="7">2.7.1.100</ecNumber>
    </recommendedName>
</protein>
<evidence type="ECO:0000256" key="5">
    <source>
        <dbReference type="ARBA" id="ARBA00022777"/>
    </source>
</evidence>
<dbReference type="GO" id="GO:0046522">
    <property type="term" value="F:S-methyl-5-thioribose kinase activity"/>
    <property type="evidence" value="ECO:0007669"/>
    <property type="project" value="UniProtKB-UniRule"/>
</dbReference>
<keyword evidence="5 7" id="KW-0418">Kinase</keyword>
<evidence type="ECO:0000256" key="4">
    <source>
        <dbReference type="ARBA" id="ARBA00022741"/>
    </source>
</evidence>
<dbReference type="AlphaFoldDB" id="A0AAJ2NLJ2"/>
<keyword evidence="7" id="KW-0486">Methionine biosynthesis</keyword>
<feature type="binding site" evidence="7">
    <location>
        <position position="238"/>
    </location>
    <ligand>
        <name>substrate</name>
    </ligand>
</feature>
<comment type="subunit">
    <text evidence="2 7">Homodimer.</text>
</comment>
<dbReference type="PANTHER" id="PTHR34273:SF2">
    <property type="entry name" value="METHYLTHIORIBOSE KINASE"/>
    <property type="match status" value="1"/>
</dbReference>
<evidence type="ECO:0000313" key="9">
    <source>
        <dbReference type="EMBL" id="MDV2884178.1"/>
    </source>
</evidence>
<organism evidence="9 10">
    <name type="scientific">Alkalihalophilus pseudofirmus</name>
    <name type="common">Bacillus pseudofirmus</name>
    <dbReference type="NCBI Taxonomy" id="79885"/>
    <lineage>
        <taxon>Bacteria</taxon>
        <taxon>Bacillati</taxon>
        <taxon>Bacillota</taxon>
        <taxon>Bacilli</taxon>
        <taxon>Bacillales</taxon>
        <taxon>Bacillaceae</taxon>
        <taxon>Alkalihalophilus</taxon>
    </lineage>
</organism>
<feature type="binding site" evidence="7">
    <location>
        <position position="348"/>
    </location>
    <ligand>
        <name>substrate</name>
    </ligand>
</feature>
<dbReference type="Gene3D" id="3.90.1200.10">
    <property type="match status" value="1"/>
</dbReference>
<dbReference type="RefSeq" id="WP_323465852.1">
    <property type="nucleotide sequence ID" value="NZ_CP144224.1"/>
</dbReference>
<evidence type="ECO:0000313" key="10">
    <source>
        <dbReference type="Proteomes" id="UP001285636"/>
    </source>
</evidence>
<gene>
    <name evidence="7 9" type="primary">mtnK</name>
    <name evidence="9" type="ORF">RYX45_03240</name>
</gene>
<dbReference type="InterPro" id="IPR011009">
    <property type="entry name" value="Kinase-like_dom_sf"/>
</dbReference>
<evidence type="ECO:0000259" key="8">
    <source>
        <dbReference type="Pfam" id="PF01636"/>
    </source>
</evidence>
<dbReference type="EMBL" id="JAWJAY010000001">
    <property type="protein sequence ID" value="MDV2884178.1"/>
    <property type="molecule type" value="Genomic_DNA"/>
</dbReference>
<dbReference type="PANTHER" id="PTHR34273">
    <property type="entry name" value="METHYLTHIORIBOSE KINASE"/>
    <property type="match status" value="1"/>
</dbReference>
<dbReference type="Proteomes" id="UP001285636">
    <property type="component" value="Unassembled WGS sequence"/>
</dbReference>
<dbReference type="HAMAP" id="MF_01683">
    <property type="entry name" value="Salvage_MtnK"/>
    <property type="match status" value="1"/>
</dbReference>
<comment type="similarity">
    <text evidence="1 7">Belongs to the methylthioribose kinase family.</text>
</comment>
<dbReference type="InterPro" id="IPR002575">
    <property type="entry name" value="Aminoglycoside_PTrfase"/>
</dbReference>
<dbReference type="EC" id="2.7.1.100" evidence="7"/>
<evidence type="ECO:0000256" key="7">
    <source>
        <dbReference type="HAMAP-Rule" id="MF_01683"/>
    </source>
</evidence>
<dbReference type="InterPro" id="IPR009212">
    <property type="entry name" value="Methylthioribose_kinase"/>
</dbReference>
<dbReference type="Gene3D" id="3.30.200.20">
    <property type="entry name" value="Phosphorylase Kinase, domain 1"/>
    <property type="match status" value="1"/>
</dbReference>
<keyword evidence="3 7" id="KW-0808">Transferase</keyword>
<keyword evidence="4 7" id="KW-0547">Nucleotide-binding</keyword>
<feature type="binding site" evidence="7">
    <location>
        <begin position="255"/>
        <end position="257"/>
    </location>
    <ligand>
        <name>ATP</name>
        <dbReference type="ChEBI" id="CHEBI:30616"/>
    </ligand>
</feature>
<keyword evidence="6 7" id="KW-0067">ATP-binding</keyword>
<evidence type="ECO:0000256" key="6">
    <source>
        <dbReference type="ARBA" id="ARBA00022840"/>
    </source>
</evidence>
<comment type="caution">
    <text evidence="9">The sequence shown here is derived from an EMBL/GenBank/DDBJ whole genome shotgun (WGS) entry which is preliminary data.</text>
</comment>
<dbReference type="SUPFAM" id="SSF56112">
    <property type="entry name" value="Protein kinase-like (PK-like)"/>
    <property type="match status" value="1"/>
</dbReference>